<evidence type="ECO:0000313" key="8">
    <source>
        <dbReference type="EMBL" id="EEF51866.1"/>
    </source>
</evidence>
<keyword evidence="2 5" id="KW-0863">Zinc-finger</keyword>
<dbReference type="PANTHER" id="PTHR12506:SF20">
    <property type="entry name" value="ZINC FINGER CCCH DOMAIN-CONTAINING PROTEIN 67"/>
    <property type="match status" value="1"/>
</dbReference>
<keyword evidence="4" id="KW-0238">DNA-binding</keyword>
<dbReference type="InterPro" id="IPR000571">
    <property type="entry name" value="Znf_CCCH"/>
</dbReference>
<dbReference type="SMART" id="SM00356">
    <property type="entry name" value="ZnF_C3H1"/>
    <property type="match status" value="5"/>
</dbReference>
<feature type="zinc finger region" description="C3H1-type" evidence="5">
    <location>
        <begin position="191"/>
        <end position="219"/>
    </location>
</feature>
<feature type="compositionally biased region" description="Basic and acidic residues" evidence="6">
    <location>
        <begin position="76"/>
        <end position="85"/>
    </location>
</feature>
<feature type="zinc finger region" description="C3H1-type" evidence="5">
    <location>
        <begin position="379"/>
        <end position="407"/>
    </location>
</feature>
<feature type="domain" description="C3H1-type" evidence="7">
    <location>
        <begin position="244"/>
        <end position="272"/>
    </location>
</feature>
<organism evidence="8 9">
    <name type="scientific">Ricinus communis</name>
    <name type="common">Castor bean</name>
    <dbReference type="NCBI Taxonomy" id="3988"/>
    <lineage>
        <taxon>Eukaryota</taxon>
        <taxon>Viridiplantae</taxon>
        <taxon>Streptophyta</taxon>
        <taxon>Embryophyta</taxon>
        <taxon>Tracheophyta</taxon>
        <taxon>Spermatophyta</taxon>
        <taxon>Magnoliopsida</taxon>
        <taxon>eudicotyledons</taxon>
        <taxon>Gunneridae</taxon>
        <taxon>Pentapetalae</taxon>
        <taxon>rosids</taxon>
        <taxon>fabids</taxon>
        <taxon>Malpighiales</taxon>
        <taxon>Euphorbiaceae</taxon>
        <taxon>Acalyphoideae</taxon>
        <taxon>Acalypheae</taxon>
        <taxon>Ricinus</taxon>
    </lineage>
</organism>
<keyword evidence="9" id="KW-1185">Reference proteome</keyword>
<accession>B9RAN9</accession>
<dbReference type="Pfam" id="PF00642">
    <property type="entry name" value="zf-CCCH"/>
    <property type="match status" value="5"/>
</dbReference>
<dbReference type="Proteomes" id="UP000008311">
    <property type="component" value="Unassembled WGS sequence"/>
</dbReference>
<evidence type="ECO:0000256" key="2">
    <source>
        <dbReference type="ARBA" id="ARBA00022771"/>
    </source>
</evidence>
<feature type="compositionally biased region" description="Acidic residues" evidence="6">
    <location>
        <begin position="64"/>
        <end position="75"/>
    </location>
</feature>
<feature type="region of interest" description="Disordered" evidence="6">
    <location>
        <begin position="456"/>
        <end position="475"/>
    </location>
</feature>
<evidence type="ECO:0000256" key="6">
    <source>
        <dbReference type="SAM" id="MobiDB-lite"/>
    </source>
</evidence>
<feature type="domain" description="C3H1-type" evidence="7">
    <location>
        <begin position="191"/>
        <end position="219"/>
    </location>
</feature>
<gene>
    <name evidence="8" type="ORF">RCOM_1507490</name>
</gene>
<dbReference type="SUPFAM" id="SSF90229">
    <property type="entry name" value="CCCH zinc finger"/>
    <property type="match status" value="5"/>
</dbReference>
<dbReference type="Gene3D" id="2.30.30.1190">
    <property type="match status" value="1"/>
</dbReference>
<dbReference type="PROSITE" id="PS50103">
    <property type="entry name" value="ZF_C3H1"/>
    <property type="match status" value="5"/>
</dbReference>
<reference evidence="9" key="1">
    <citation type="journal article" date="2010" name="Nat. Biotechnol.">
        <title>Draft genome sequence of the oilseed species Ricinus communis.</title>
        <authorList>
            <person name="Chan A.P."/>
            <person name="Crabtree J."/>
            <person name="Zhao Q."/>
            <person name="Lorenzi H."/>
            <person name="Orvis J."/>
            <person name="Puiu D."/>
            <person name="Melake-Berhan A."/>
            <person name="Jones K.M."/>
            <person name="Redman J."/>
            <person name="Chen G."/>
            <person name="Cahoon E.B."/>
            <person name="Gedil M."/>
            <person name="Stanke M."/>
            <person name="Haas B.J."/>
            <person name="Wortman J.R."/>
            <person name="Fraser-Liggett C.M."/>
            <person name="Ravel J."/>
            <person name="Rabinowicz P.D."/>
        </authorList>
    </citation>
    <scope>NUCLEOTIDE SEQUENCE [LARGE SCALE GENOMIC DNA]</scope>
    <source>
        <strain evidence="9">cv. Hale</strain>
    </source>
</reference>
<evidence type="ECO:0000313" key="9">
    <source>
        <dbReference type="Proteomes" id="UP000008311"/>
    </source>
</evidence>
<dbReference type="eggNOG" id="KOG1677">
    <property type="taxonomic scope" value="Eukaryota"/>
</dbReference>
<feature type="compositionally biased region" description="Polar residues" evidence="6">
    <location>
        <begin position="1"/>
        <end position="16"/>
    </location>
</feature>
<dbReference type="Gene3D" id="4.10.1000.10">
    <property type="entry name" value="Zinc finger, CCCH-type"/>
    <property type="match status" value="3"/>
</dbReference>
<dbReference type="GO" id="GO:0003729">
    <property type="term" value="F:mRNA binding"/>
    <property type="evidence" value="ECO:0000318"/>
    <property type="project" value="GO_Central"/>
</dbReference>
<feature type="zinc finger region" description="C3H1-type" evidence="5">
    <location>
        <begin position="144"/>
        <end position="172"/>
    </location>
</feature>
<feature type="domain" description="C3H1-type" evidence="7">
    <location>
        <begin position="425"/>
        <end position="453"/>
    </location>
</feature>
<dbReference type="AlphaFoldDB" id="B9RAN9"/>
<evidence type="ECO:0000259" key="7">
    <source>
        <dbReference type="PROSITE" id="PS50103"/>
    </source>
</evidence>
<dbReference type="GO" id="GO:0003677">
    <property type="term" value="F:DNA binding"/>
    <property type="evidence" value="ECO:0007669"/>
    <property type="project" value="UniProtKB-KW"/>
</dbReference>
<dbReference type="InterPro" id="IPR050974">
    <property type="entry name" value="Plant_ZF_CCCH"/>
</dbReference>
<dbReference type="EMBL" id="EQ973773">
    <property type="protein sequence ID" value="EEF51866.1"/>
    <property type="molecule type" value="Genomic_DNA"/>
</dbReference>
<protein>
    <submittedName>
        <fullName evidence="8">Nucleic acid binding protein, putative</fullName>
    </submittedName>
</protein>
<feature type="zinc finger region" description="C3H1-type" evidence="5">
    <location>
        <begin position="425"/>
        <end position="453"/>
    </location>
</feature>
<keyword evidence="1 5" id="KW-0479">Metal-binding</keyword>
<feature type="zinc finger region" description="C3H1-type" evidence="5">
    <location>
        <begin position="244"/>
        <end position="272"/>
    </location>
</feature>
<dbReference type="FunCoup" id="B9RAN9">
    <property type="interactions" value="1244"/>
</dbReference>
<dbReference type="GO" id="GO:0008270">
    <property type="term" value="F:zinc ion binding"/>
    <property type="evidence" value="ECO:0007669"/>
    <property type="project" value="UniProtKB-KW"/>
</dbReference>
<dbReference type="PANTHER" id="PTHR12506">
    <property type="entry name" value="PROTEIN PHOSPHATASE RELATED"/>
    <property type="match status" value="1"/>
</dbReference>
<feature type="domain" description="C3H1-type" evidence="7">
    <location>
        <begin position="379"/>
        <end position="407"/>
    </location>
</feature>
<evidence type="ECO:0000256" key="4">
    <source>
        <dbReference type="ARBA" id="ARBA00023125"/>
    </source>
</evidence>
<dbReference type="STRING" id="3988.B9RAN9"/>
<evidence type="ECO:0000256" key="5">
    <source>
        <dbReference type="PROSITE-ProRule" id="PRU00723"/>
    </source>
</evidence>
<feature type="compositionally biased region" description="Basic and acidic residues" evidence="6">
    <location>
        <begin position="54"/>
        <end position="63"/>
    </location>
</feature>
<name>B9RAN9_RICCO</name>
<feature type="domain" description="C3H1-type" evidence="7">
    <location>
        <begin position="144"/>
        <end position="172"/>
    </location>
</feature>
<evidence type="ECO:0000256" key="1">
    <source>
        <dbReference type="ARBA" id="ARBA00022723"/>
    </source>
</evidence>
<keyword evidence="3 5" id="KW-0862">Zinc</keyword>
<feature type="region of interest" description="Disordered" evidence="6">
    <location>
        <begin position="48"/>
        <end position="140"/>
    </location>
</feature>
<feature type="region of interest" description="Disordered" evidence="6">
    <location>
        <begin position="1"/>
        <end position="24"/>
    </location>
</feature>
<dbReference type="InterPro" id="IPR036855">
    <property type="entry name" value="Znf_CCCH_sf"/>
</dbReference>
<dbReference type="InParanoid" id="B9RAN9"/>
<evidence type="ECO:0000256" key="3">
    <source>
        <dbReference type="ARBA" id="ARBA00022833"/>
    </source>
</evidence>
<proteinExistence type="predicted"/>
<sequence>MENSEESSCVTSSCDKSPNLGIESPAAYSCNAAVTQSDEKVEIHEQLKNQLNLKKIEEKKLEEVDKEDDFDDEGEKDSIGWHQDDGFNSGESNGGEEEQEYNINNNDYDKVGNDDDDDDDVEKKDERSNNGVNRRHNQYQYPVRPEAEDCSYYMKTGTCKFGSNCKFNHPVKRKMQVSKEKVKEREEATDRPGQTECKYYLRTGGCKYGKACRYNHSRAKPLLLQAKTAVFPALDLNFLGLPIRPGERECPYYMRNGSCKYGANCRFNHPDPTTVGGSDPLAFSNGGSASLQNSLQSNIASWSSPGGLNETPSFMSIMFSPTQGVPSQNPEWNGYQVCYFPLYERSMHQPPAYVISNPATDTNVYAHQQQIQVEEFPERPGQPECSYFMKTGDCKFKSNCKYHHPKNHISKSPPCVLSDKGLPLRPGQNICSYYSRYGICKFGPACKFDHPIQPVSSTTGSADDVRMPFSDSGTKEEAKMALSGNASDIAIQQSV</sequence>